<gene>
    <name evidence="1" type="ORF">HNR19_004372</name>
</gene>
<evidence type="ECO:0000313" key="1">
    <source>
        <dbReference type="EMBL" id="NYJ03674.1"/>
    </source>
</evidence>
<dbReference type="Proteomes" id="UP000530424">
    <property type="component" value="Unassembled WGS sequence"/>
</dbReference>
<accession>A0A853C7Y3</accession>
<dbReference type="AlphaFoldDB" id="A0A853C7Y3"/>
<name>A0A853C7Y3_9ACTN</name>
<keyword evidence="2" id="KW-1185">Reference proteome</keyword>
<dbReference type="EMBL" id="JACCFP010000001">
    <property type="protein sequence ID" value="NYJ03674.1"/>
    <property type="molecule type" value="Genomic_DNA"/>
</dbReference>
<sequence length="106" mass="12252">MTWNETHRRWRALREIETWLGEAARGDRPVTLPWSEEYAELFGDRAGLLTLLRYRLKLARDAQLDPDLPEAVIEELRPRLLERTRGVLRVLDSMAAAEQGGDRVVA</sequence>
<proteinExistence type="predicted"/>
<dbReference type="RefSeq" id="WP_179669949.1">
    <property type="nucleotide sequence ID" value="NZ_JACCFP010000001.1"/>
</dbReference>
<evidence type="ECO:0000313" key="2">
    <source>
        <dbReference type="Proteomes" id="UP000530424"/>
    </source>
</evidence>
<organism evidence="1 2">
    <name type="scientific">Nocardioides thalensis</name>
    <dbReference type="NCBI Taxonomy" id="1914755"/>
    <lineage>
        <taxon>Bacteria</taxon>
        <taxon>Bacillati</taxon>
        <taxon>Actinomycetota</taxon>
        <taxon>Actinomycetes</taxon>
        <taxon>Propionibacteriales</taxon>
        <taxon>Nocardioidaceae</taxon>
        <taxon>Nocardioides</taxon>
    </lineage>
</organism>
<protein>
    <submittedName>
        <fullName evidence="1">Uncharacterized protein</fullName>
    </submittedName>
</protein>
<comment type="caution">
    <text evidence="1">The sequence shown here is derived from an EMBL/GenBank/DDBJ whole genome shotgun (WGS) entry which is preliminary data.</text>
</comment>
<reference evidence="1 2" key="1">
    <citation type="submission" date="2020-07" db="EMBL/GenBank/DDBJ databases">
        <title>Sequencing the genomes of 1000 actinobacteria strains.</title>
        <authorList>
            <person name="Klenk H.-P."/>
        </authorList>
    </citation>
    <scope>NUCLEOTIDE SEQUENCE [LARGE SCALE GENOMIC DNA]</scope>
    <source>
        <strain evidence="1 2">DSM 103833</strain>
    </source>
</reference>